<comment type="subcellular location">
    <subcellularLocation>
        <location evidence="1">Cytoplasm</location>
    </subcellularLocation>
</comment>
<keyword evidence="6" id="KW-0862">Zinc</keyword>
<comment type="similarity">
    <text evidence="2">Belongs to the FYV10 family.</text>
</comment>
<evidence type="ECO:0000256" key="6">
    <source>
        <dbReference type="ARBA" id="ARBA00022833"/>
    </source>
</evidence>
<dbReference type="InterPro" id="IPR006595">
    <property type="entry name" value="CTLH_C"/>
</dbReference>
<evidence type="ECO:0000259" key="10">
    <source>
        <dbReference type="PROSITE" id="PS51867"/>
    </source>
</evidence>
<reference evidence="11" key="1">
    <citation type="submission" date="2022-07" db="EMBL/GenBank/DDBJ databases">
        <title>Phylogenomic reconstructions and comparative analyses of Kickxellomycotina fungi.</title>
        <authorList>
            <person name="Reynolds N.K."/>
            <person name="Stajich J.E."/>
            <person name="Barry K."/>
            <person name="Grigoriev I.V."/>
            <person name="Crous P."/>
            <person name="Smith M.E."/>
        </authorList>
    </citation>
    <scope>NUCLEOTIDE SEQUENCE</scope>
    <source>
        <strain evidence="11">RSA 567</strain>
    </source>
</reference>
<proteinExistence type="inferred from homology"/>
<dbReference type="GO" id="GO:0061630">
    <property type="term" value="F:ubiquitin protein ligase activity"/>
    <property type="evidence" value="ECO:0007669"/>
    <property type="project" value="InterPro"/>
</dbReference>
<name>A0A9W8AWK6_9FUNG</name>
<evidence type="ECO:0000256" key="8">
    <source>
        <dbReference type="SAM" id="Coils"/>
    </source>
</evidence>
<dbReference type="AlphaFoldDB" id="A0A9W8AWK6"/>
<dbReference type="GO" id="GO:0034657">
    <property type="term" value="C:GID complex"/>
    <property type="evidence" value="ECO:0007669"/>
    <property type="project" value="TreeGrafter"/>
</dbReference>
<feature type="domain" description="RING-Gid-type" evidence="10">
    <location>
        <begin position="311"/>
        <end position="381"/>
    </location>
</feature>
<dbReference type="GO" id="GO:0005737">
    <property type="term" value="C:cytoplasm"/>
    <property type="evidence" value="ECO:0007669"/>
    <property type="project" value="UniProtKB-SubCell"/>
</dbReference>
<dbReference type="PANTHER" id="PTHR12170:SF2">
    <property type="entry name" value="E3 UBIQUITIN-PROTEIN TRANSFERASE MAEA"/>
    <property type="match status" value="1"/>
</dbReference>
<evidence type="ECO:0000256" key="2">
    <source>
        <dbReference type="ARBA" id="ARBA00010615"/>
    </source>
</evidence>
<keyword evidence="8" id="KW-0175">Coiled coil</keyword>
<evidence type="ECO:0000313" key="11">
    <source>
        <dbReference type="EMBL" id="KAJ1971804.1"/>
    </source>
</evidence>
<accession>A0A9W8AWK6</accession>
<dbReference type="EMBL" id="JANBQB010001240">
    <property type="protein sequence ID" value="KAJ1971804.1"/>
    <property type="molecule type" value="Genomic_DNA"/>
</dbReference>
<dbReference type="InterPro" id="IPR006594">
    <property type="entry name" value="LisH"/>
</dbReference>
<comment type="caution">
    <text evidence="11">The sequence shown here is derived from an EMBL/GenBank/DDBJ whole genome shotgun (WGS) entry which is preliminary data.</text>
</comment>
<dbReference type="InterPro" id="IPR013144">
    <property type="entry name" value="CRA_dom"/>
</dbReference>
<dbReference type="GO" id="GO:0008270">
    <property type="term" value="F:zinc ion binding"/>
    <property type="evidence" value="ECO:0007669"/>
    <property type="project" value="UniProtKB-KW"/>
</dbReference>
<dbReference type="InterPro" id="IPR045098">
    <property type="entry name" value="Fyv10_fam"/>
</dbReference>
<evidence type="ECO:0000256" key="4">
    <source>
        <dbReference type="ARBA" id="ARBA00022723"/>
    </source>
</evidence>
<dbReference type="SMART" id="SM00668">
    <property type="entry name" value="CTLH"/>
    <property type="match status" value="1"/>
</dbReference>
<keyword evidence="3" id="KW-0963">Cytoplasm</keyword>
<dbReference type="Proteomes" id="UP001151582">
    <property type="component" value="Unassembled WGS sequence"/>
</dbReference>
<keyword evidence="5 7" id="KW-0863">Zinc-finger</keyword>
<gene>
    <name evidence="11" type="primary">FYV10</name>
    <name evidence="11" type="ORF">H4R34_005622</name>
</gene>
<dbReference type="PROSITE" id="PS50897">
    <property type="entry name" value="CTLH"/>
    <property type="match status" value="1"/>
</dbReference>
<dbReference type="SUPFAM" id="SSF57850">
    <property type="entry name" value="RING/U-box"/>
    <property type="match status" value="1"/>
</dbReference>
<feature type="coiled-coil region" evidence="8">
    <location>
        <begin position="67"/>
        <end position="94"/>
    </location>
</feature>
<evidence type="ECO:0000256" key="7">
    <source>
        <dbReference type="PROSITE-ProRule" id="PRU01215"/>
    </source>
</evidence>
<feature type="domain" description="CTLH" evidence="9">
    <location>
        <begin position="159"/>
        <end position="215"/>
    </location>
</feature>
<evidence type="ECO:0000256" key="3">
    <source>
        <dbReference type="ARBA" id="ARBA00022490"/>
    </source>
</evidence>
<dbReference type="Pfam" id="PF10607">
    <property type="entry name" value="CTLH"/>
    <property type="match status" value="1"/>
</dbReference>
<feature type="zinc finger region" description="RING-Gid-type" evidence="7">
    <location>
        <begin position="311"/>
        <end position="381"/>
    </location>
</feature>
<evidence type="ECO:0000259" key="9">
    <source>
        <dbReference type="PROSITE" id="PS50897"/>
    </source>
</evidence>
<dbReference type="PANTHER" id="PTHR12170">
    <property type="entry name" value="MACROPHAGE ERYTHROBLAST ATTACHER-RELATED"/>
    <property type="match status" value="1"/>
</dbReference>
<dbReference type="CDD" id="cd16659">
    <property type="entry name" value="RING-Ubox_Emp"/>
    <property type="match status" value="1"/>
</dbReference>
<sequence length="396" mass="45501">MNTYNPSGLLAIEQSFLRVPHEQLKKSYRQSQKHLEKDLGAISHAMDDLCQRATTKTMDSETAQPALDSMLKRLEDLKRKLQDTKTDEEEFIRRSKLRAQHLNALYEISSYESPEYQSWSRTRLCRFLVDYMLRKGYHESAAQLAKTEQIEAFTDLELFQQSAQIEKSLAAQSCAECLQWCSDNKVALRKIKSSLEFDLRLQEFIELARRGQTQSAIAYVRKHLVPWIDTHAKQVEQAMGLLAFNPKTSCEPYKRLFNPERWQSLVQHFREANYALHALPEPAPLHLTLQTGLSAFKTHQCNHQADTNINCPVCQKETLGKLAQTLPFSHHVNSTLVCRVTGEIMNEDNPPMRLPNGRVYSLKALQELASEHKGKVVCPMTSQEFSMADAKKMYIL</sequence>
<dbReference type="InterPro" id="IPR044063">
    <property type="entry name" value="ZF_RING_GID"/>
</dbReference>
<dbReference type="SMART" id="SM00757">
    <property type="entry name" value="CRA"/>
    <property type="match status" value="1"/>
</dbReference>
<organism evidence="11 12">
    <name type="scientific">Dimargaris verticillata</name>
    <dbReference type="NCBI Taxonomy" id="2761393"/>
    <lineage>
        <taxon>Eukaryota</taxon>
        <taxon>Fungi</taxon>
        <taxon>Fungi incertae sedis</taxon>
        <taxon>Zoopagomycota</taxon>
        <taxon>Kickxellomycotina</taxon>
        <taxon>Dimargaritomycetes</taxon>
        <taxon>Dimargaritales</taxon>
        <taxon>Dimargaritaceae</taxon>
        <taxon>Dimargaris</taxon>
    </lineage>
</organism>
<dbReference type="OrthoDB" id="1933455at2759"/>
<evidence type="ECO:0000256" key="1">
    <source>
        <dbReference type="ARBA" id="ARBA00004496"/>
    </source>
</evidence>
<protein>
    <submittedName>
        <fullName evidence="11">GID complex subunit containing RING finger motif</fullName>
    </submittedName>
</protein>
<dbReference type="GO" id="GO:0043161">
    <property type="term" value="P:proteasome-mediated ubiquitin-dependent protein catabolic process"/>
    <property type="evidence" value="ECO:0007669"/>
    <property type="project" value="InterPro"/>
</dbReference>
<keyword evidence="12" id="KW-1185">Reference proteome</keyword>
<evidence type="ECO:0000256" key="5">
    <source>
        <dbReference type="ARBA" id="ARBA00022771"/>
    </source>
</evidence>
<dbReference type="GO" id="GO:0005634">
    <property type="term" value="C:nucleus"/>
    <property type="evidence" value="ECO:0007669"/>
    <property type="project" value="TreeGrafter"/>
</dbReference>
<evidence type="ECO:0000313" key="12">
    <source>
        <dbReference type="Proteomes" id="UP001151582"/>
    </source>
</evidence>
<keyword evidence="4" id="KW-0479">Metal-binding</keyword>
<dbReference type="PROSITE" id="PS51867">
    <property type="entry name" value="ZF_RING_GID"/>
    <property type="match status" value="1"/>
</dbReference>
<dbReference type="InterPro" id="IPR024964">
    <property type="entry name" value="CTLH/CRA"/>
</dbReference>
<dbReference type="PROSITE" id="PS50896">
    <property type="entry name" value="LISH"/>
    <property type="match status" value="1"/>
</dbReference>